<name>A0ABP8G1X2_9BACT</name>
<proteinExistence type="predicted"/>
<evidence type="ECO:0000313" key="2">
    <source>
        <dbReference type="Proteomes" id="UP001501844"/>
    </source>
</evidence>
<evidence type="ECO:0000313" key="1">
    <source>
        <dbReference type="EMBL" id="GAA4315671.1"/>
    </source>
</evidence>
<dbReference type="Proteomes" id="UP001501844">
    <property type="component" value="Unassembled WGS sequence"/>
</dbReference>
<organism evidence="1 2">
    <name type="scientific">Nibribacter koreensis</name>
    <dbReference type="NCBI Taxonomy" id="1084519"/>
    <lineage>
        <taxon>Bacteria</taxon>
        <taxon>Pseudomonadati</taxon>
        <taxon>Bacteroidota</taxon>
        <taxon>Cytophagia</taxon>
        <taxon>Cytophagales</taxon>
        <taxon>Hymenobacteraceae</taxon>
        <taxon>Nibribacter</taxon>
    </lineage>
</organism>
<gene>
    <name evidence="1" type="ORF">GCM10023183_36480</name>
</gene>
<comment type="caution">
    <text evidence="1">The sequence shown here is derived from an EMBL/GenBank/DDBJ whole genome shotgun (WGS) entry which is preliminary data.</text>
</comment>
<reference evidence="2" key="1">
    <citation type="journal article" date="2019" name="Int. J. Syst. Evol. Microbiol.">
        <title>The Global Catalogue of Microorganisms (GCM) 10K type strain sequencing project: providing services to taxonomists for standard genome sequencing and annotation.</title>
        <authorList>
            <consortium name="The Broad Institute Genomics Platform"/>
            <consortium name="The Broad Institute Genome Sequencing Center for Infectious Disease"/>
            <person name="Wu L."/>
            <person name="Ma J."/>
        </authorList>
    </citation>
    <scope>NUCLEOTIDE SEQUENCE [LARGE SCALE GENOMIC DNA]</scope>
    <source>
        <strain evidence="2">JCM 17917</strain>
    </source>
</reference>
<accession>A0ABP8G1X2</accession>
<dbReference type="RefSeq" id="WP_345169476.1">
    <property type="nucleotide sequence ID" value="NZ_BAABGX010000003.1"/>
</dbReference>
<sequence>MDAEYLLEALYQLFSEFCEAYDATHYPVPDLELYIDESVTLLENWLLLRPQDSKLTRRTWAILKLALQHAKKLSPEEAKEHLAREASVTLELFLQLRSS</sequence>
<keyword evidence="2" id="KW-1185">Reference proteome</keyword>
<protein>
    <submittedName>
        <fullName evidence="1">Uncharacterized protein</fullName>
    </submittedName>
</protein>
<dbReference type="EMBL" id="BAABGX010000003">
    <property type="protein sequence ID" value="GAA4315671.1"/>
    <property type="molecule type" value="Genomic_DNA"/>
</dbReference>